<dbReference type="EMBL" id="FQUO01000026">
    <property type="protein sequence ID" value="SHG32806.1"/>
    <property type="molecule type" value="Genomic_DNA"/>
</dbReference>
<dbReference type="SFLD" id="SFLDS00003">
    <property type="entry name" value="Haloacid_Dehalogenase"/>
    <property type="match status" value="1"/>
</dbReference>
<evidence type="ECO:0000313" key="4">
    <source>
        <dbReference type="Proteomes" id="UP000184368"/>
    </source>
</evidence>
<dbReference type="PRINTS" id="PR00413">
    <property type="entry name" value="HADHALOGNASE"/>
</dbReference>
<dbReference type="PANTHER" id="PTHR43316">
    <property type="entry name" value="HYDROLASE, HALOACID DELAHOGENASE-RELATED"/>
    <property type="match status" value="1"/>
</dbReference>
<dbReference type="Pfam" id="PF13419">
    <property type="entry name" value="HAD_2"/>
    <property type="match status" value="1"/>
</dbReference>
<dbReference type="SFLD" id="SFLDG01129">
    <property type="entry name" value="C1.5:_HAD__Beta-PGM__Phosphata"/>
    <property type="match status" value="1"/>
</dbReference>
<gene>
    <name evidence="3" type="ORF">SAMN05444008_12619</name>
</gene>
<dbReference type="Gene3D" id="1.10.150.240">
    <property type="entry name" value="Putative phosphatase, domain 2"/>
    <property type="match status" value="1"/>
</dbReference>
<dbReference type="InterPro" id="IPR023198">
    <property type="entry name" value="PGP-like_dom2"/>
</dbReference>
<proteinExistence type="inferred from homology"/>
<evidence type="ECO:0000256" key="2">
    <source>
        <dbReference type="ARBA" id="ARBA00022801"/>
    </source>
</evidence>
<name>A0A1M5IWY3_9BACT</name>
<dbReference type="STRING" id="1302690.BUE76_05570"/>
<dbReference type="InterPro" id="IPR023214">
    <property type="entry name" value="HAD_sf"/>
</dbReference>
<keyword evidence="4" id="KW-1185">Reference proteome</keyword>
<dbReference type="Gene3D" id="3.40.50.1000">
    <property type="entry name" value="HAD superfamily/HAD-like"/>
    <property type="match status" value="1"/>
</dbReference>
<dbReference type="InterPro" id="IPR006439">
    <property type="entry name" value="HAD-SF_hydro_IA"/>
</dbReference>
<dbReference type="InterPro" id="IPR041492">
    <property type="entry name" value="HAD_2"/>
</dbReference>
<dbReference type="NCBIfam" id="TIGR01428">
    <property type="entry name" value="HAD_type_II"/>
    <property type="match status" value="1"/>
</dbReference>
<evidence type="ECO:0000313" key="3">
    <source>
        <dbReference type="EMBL" id="SHG32806.1"/>
    </source>
</evidence>
<dbReference type="Proteomes" id="UP000184368">
    <property type="component" value="Unassembled WGS sequence"/>
</dbReference>
<protein>
    <submittedName>
        <fullName evidence="3">2-haloacid dehalogenase</fullName>
    </submittedName>
</protein>
<dbReference type="OrthoDB" id="264363at2"/>
<dbReference type="InterPro" id="IPR036412">
    <property type="entry name" value="HAD-like_sf"/>
</dbReference>
<dbReference type="GO" id="GO:0019120">
    <property type="term" value="F:hydrolase activity, acting on acid halide bonds, in C-halide compounds"/>
    <property type="evidence" value="ECO:0007669"/>
    <property type="project" value="InterPro"/>
</dbReference>
<dbReference type="InterPro" id="IPR006328">
    <property type="entry name" value="2-HAD"/>
</dbReference>
<dbReference type="InterPro" id="IPR051540">
    <property type="entry name" value="S-2-haloacid_dehalogenase"/>
</dbReference>
<organism evidence="3 4">
    <name type="scientific">Cnuella takakiae</name>
    <dbReference type="NCBI Taxonomy" id="1302690"/>
    <lineage>
        <taxon>Bacteria</taxon>
        <taxon>Pseudomonadati</taxon>
        <taxon>Bacteroidota</taxon>
        <taxon>Chitinophagia</taxon>
        <taxon>Chitinophagales</taxon>
        <taxon>Chitinophagaceae</taxon>
        <taxon>Cnuella</taxon>
    </lineage>
</organism>
<comment type="similarity">
    <text evidence="1">Belongs to the HAD-like hydrolase superfamily. S-2-haloalkanoic acid dehalogenase family.</text>
</comment>
<accession>A0A1M5IWY3</accession>
<sequence>MSVSSSRHRPQYILFDVYDTLLDMTEIKRRINSALDNKRGYDLWFSLLTQYCFLHNCTATFQPFTDVCKATLQMAGAQLGVQVSEGHIEDLLHLMKYLPLQDGTPQVLSDLYDAGFRLAALTNAPKDVVRERMERTGLISYFDPVLSSEKIRQYKPATRVYQWAAEQCGVPAAACMLVSTHDWDILGAHNAGMQTAYIERPQQLAYPLGPKPGICLQHLNQLLQQIG</sequence>
<keyword evidence="2" id="KW-0378">Hydrolase</keyword>
<dbReference type="RefSeq" id="WP_073048490.1">
    <property type="nucleotide sequence ID" value="NZ_FQUO01000026.1"/>
</dbReference>
<dbReference type="SUPFAM" id="SSF56784">
    <property type="entry name" value="HAD-like"/>
    <property type="match status" value="1"/>
</dbReference>
<dbReference type="PANTHER" id="PTHR43316:SF3">
    <property type="entry name" value="HALOACID DEHALOGENASE, TYPE II (AFU_ORTHOLOGUE AFUA_2G07750)-RELATED"/>
    <property type="match status" value="1"/>
</dbReference>
<reference evidence="3 4" key="1">
    <citation type="submission" date="2016-11" db="EMBL/GenBank/DDBJ databases">
        <authorList>
            <person name="Jaros S."/>
            <person name="Januszkiewicz K."/>
            <person name="Wedrychowicz H."/>
        </authorList>
    </citation>
    <scope>NUCLEOTIDE SEQUENCE [LARGE SCALE GENOMIC DNA]</scope>
    <source>
        <strain evidence="3 4">DSM 26897</strain>
    </source>
</reference>
<dbReference type="AlphaFoldDB" id="A0A1M5IWY3"/>
<evidence type="ECO:0000256" key="1">
    <source>
        <dbReference type="ARBA" id="ARBA00008106"/>
    </source>
</evidence>